<comment type="caution">
    <text evidence="1">The sequence shown here is derived from an EMBL/GenBank/DDBJ whole genome shotgun (WGS) entry which is preliminary data.</text>
</comment>
<gene>
    <name evidence="1" type="ORF">EW026_g1937</name>
</gene>
<dbReference type="EMBL" id="SGPJ01000044">
    <property type="protein sequence ID" value="THH00628.1"/>
    <property type="molecule type" value="Genomic_DNA"/>
</dbReference>
<dbReference type="AlphaFoldDB" id="A0A4S4KRP7"/>
<accession>A0A4S4KRP7</accession>
<sequence>MPGFASFGVQKNVRSAATTRESITREKVAVQVAEVVKRFLETTANAKVLPGTNDIDSRWRSAYQTGVITIHNIYLTELVQYYGGSGRFKDSAGSDDVIL</sequence>
<organism evidence="1 2">
    <name type="scientific">Hermanssonia centrifuga</name>
    <dbReference type="NCBI Taxonomy" id="98765"/>
    <lineage>
        <taxon>Eukaryota</taxon>
        <taxon>Fungi</taxon>
        <taxon>Dikarya</taxon>
        <taxon>Basidiomycota</taxon>
        <taxon>Agaricomycotina</taxon>
        <taxon>Agaricomycetes</taxon>
        <taxon>Polyporales</taxon>
        <taxon>Meruliaceae</taxon>
        <taxon>Hermanssonia</taxon>
    </lineage>
</organism>
<protein>
    <submittedName>
        <fullName evidence="1">Uncharacterized protein</fullName>
    </submittedName>
</protein>
<name>A0A4S4KRP7_9APHY</name>
<keyword evidence="2" id="KW-1185">Reference proteome</keyword>
<evidence type="ECO:0000313" key="1">
    <source>
        <dbReference type="EMBL" id="THH00628.1"/>
    </source>
</evidence>
<evidence type="ECO:0000313" key="2">
    <source>
        <dbReference type="Proteomes" id="UP000309038"/>
    </source>
</evidence>
<reference evidence="1 2" key="1">
    <citation type="submission" date="2019-02" db="EMBL/GenBank/DDBJ databases">
        <title>Genome sequencing of the rare red list fungi Phlebia centrifuga.</title>
        <authorList>
            <person name="Buettner E."/>
            <person name="Kellner H."/>
        </authorList>
    </citation>
    <scope>NUCLEOTIDE SEQUENCE [LARGE SCALE GENOMIC DNA]</scope>
    <source>
        <strain evidence="1 2">DSM 108282</strain>
    </source>
</reference>
<proteinExistence type="predicted"/>
<dbReference type="Proteomes" id="UP000309038">
    <property type="component" value="Unassembled WGS sequence"/>
</dbReference>